<dbReference type="PANTHER" id="PTHR45188:SF2">
    <property type="entry name" value="DNAJ HOMOLOG SUBFAMILY C MEMBER 7"/>
    <property type="match status" value="1"/>
</dbReference>
<dbReference type="InterPro" id="IPR018253">
    <property type="entry name" value="DnaJ_domain_CS"/>
</dbReference>
<dbReference type="Pfam" id="PF13432">
    <property type="entry name" value="TPR_16"/>
    <property type="match status" value="2"/>
</dbReference>
<dbReference type="OMA" id="KLYMNRA"/>
<evidence type="ECO:0000256" key="3">
    <source>
        <dbReference type="PROSITE-ProRule" id="PRU00339"/>
    </source>
</evidence>
<dbReference type="SMART" id="SM00271">
    <property type="entry name" value="DnaJ"/>
    <property type="match status" value="1"/>
</dbReference>
<keyword evidence="7" id="KW-1185">Reference proteome</keyword>
<dbReference type="CDD" id="cd06257">
    <property type="entry name" value="DnaJ"/>
    <property type="match status" value="1"/>
</dbReference>
<dbReference type="SUPFAM" id="SSF46565">
    <property type="entry name" value="Chaperone J-domain"/>
    <property type="match status" value="1"/>
</dbReference>
<dbReference type="PROSITE" id="PS00636">
    <property type="entry name" value="DNAJ_1"/>
    <property type="match status" value="1"/>
</dbReference>
<proteinExistence type="predicted"/>
<feature type="region of interest" description="Disordered" evidence="4">
    <location>
        <begin position="507"/>
        <end position="534"/>
    </location>
</feature>
<dbReference type="Pfam" id="PF07719">
    <property type="entry name" value="TPR_2"/>
    <property type="match status" value="1"/>
</dbReference>
<sequence>MSNAELAEKFKNLGNVAYSNKKYTDSIDYYSQAIEKAPLSPVYFANRAAARLMLRQYRQALIDCQQSLRLDAMNPKTYNRAGKCYLALGDDAEAGRHFRKAIELDPTNAAYKRDLASVASMTTSRDTAKSLYDRGEFGPALNAIETAVNLAPEGTAIRMLWIDIHIALRKFNEAQTLVTNMIREDPGNPDLYFKKGLLTAHEGDADKAISFYQEALRMDPDHARSRTALRALRDLQKLRNEGNAAYKEKRYAQAVDIYTTALASEAESSYLRSRIFSNRALSHMQLGAFTKAVSDFTSCLALDPDFVKALKNRAECYIKLEDYSNAVQDYQKAISLGGQHDRELQSGLREAQRLLRKASRKDYYKIMEVDRNASADDIKRAYRRQALLLHPDKNIDNPDAERRFKELVEANEVLSDPAKRRRYDSGADDMMDVDDFGPGGHGGGHPFHPGAGVFSFSSGGGFPGGFPGGFAGGGFPQGANVRMSGGFPEGMDFSSFFMPEMGGGGGGDFSSFFSARGGGHPGQGQRRRPGGNAR</sequence>
<dbReference type="PROSITE" id="PS50005">
    <property type="entry name" value="TPR"/>
    <property type="match status" value="5"/>
</dbReference>
<evidence type="ECO:0000256" key="2">
    <source>
        <dbReference type="ARBA" id="ARBA00022803"/>
    </source>
</evidence>
<dbReference type="GeneID" id="20529030"/>
<accession>A0A058Z4N7</accession>
<keyword evidence="1" id="KW-0677">Repeat</keyword>
<dbReference type="RefSeq" id="XP_009496459.1">
    <property type="nucleotide sequence ID" value="XM_009498184.1"/>
</dbReference>
<feature type="repeat" description="TPR" evidence="3">
    <location>
        <begin position="189"/>
        <end position="222"/>
    </location>
</feature>
<name>A0A058Z4N7_FONAL</name>
<feature type="repeat" description="TPR" evidence="3">
    <location>
        <begin position="75"/>
        <end position="108"/>
    </location>
</feature>
<dbReference type="PROSITE" id="PS50076">
    <property type="entry name" value="DNAJ_2"/>
    <property type="match status" value="1"/>
</dbReference>
<evidence type="ECO:0000313" key="6">
    <source>
        <dbReference type="EMBL" id="KCV68888.1"/>
    </source>
</evidence>
<dbReference type="InterPro" id="IPR019734">
    <property type="entry name" value="TPR_rpt"/>
</dbReference>
<dbReference type="InterPro" id="IPR036869">
    <property type="entry name" value="J_dom_sf"/>
</dbReference>
<dbReference type="PROSITE" id="PS50293">
    <property type="entry name" value="TPR_REGION"/>
    <property type="match status" value="2"/>
</dbReference>
<dbReference type="InterPro" id="IPR011990">
    <property type="entry name" value="TPR-like_helical_dom_sf"/>
</dbReference>
<gene>
    <name evidence="6" type="ORF">H696_04305</name>
</gene>
<dbReference type="Pfam" id="PF00226">
    <property type="entry name" value="DnaJ"/>
    <property type="match status" value="1"/>
</dbReference>
<dbReference type="STRING" id="691883.A0A058Z4N7"/>
<evidence type="ECO:0000259" key="5">
    <source>
        <dbReference type="PROSITE" id="PS50076"/>
    </source>
</evidence>
<dbReference type="Gene3D" id="1.10.287.110">
    <property type="entry name" value="DnaJ domain"/>
    <property type="match status" value="1"/>
</dbReference>
<dbReference type="AlphaFoldDB" id="A0A058Z4N7"/>
<feature type="repeat" description="TPR" evidence="3">
    <location>
        <begin position="7"/>
        <end position="40"/>
    </location>
</feature>
<dbReference type="Pfam" id="PF00515">
    <property type="entry name" value="TPR_1"/>
    <property type="match status" value="1"/>
</dbReference>
<feature type="compositionally biased region" description="Basic residues" evidence="4">
    <location>
        <begin position="525"/>
        <end position="534"/>
    </location>
</feature>
<dbReference type="Gene3D" id="1.25.40.10">
    <property type="entry name" value="Tetratricopeptide repeat domain"/>
    <property type="match status" value="1"/>
</dbReference>
<keyword evidence="2 3" id="KW-0802">TPR repeat</keyword>
<dbReference type="EMBL" id="KB932207">
    <property type="protein sequence ID" value="KCV68888.1"/>
    <property type="molecule type" value="Genomic_DNA"/>
</dbReference>
<dbReference type="SUPFAM" id="SSF48452">
    <property type="entry name" value="TPR-like"/>
    <property type="match status" value="2"/>
</dbReference>
<feature type="repeat" description="TPR" evidence="3">
    <location>
        <begin position="307"/>
        <end position="340"/>
    </location>
</feature>
<dbReference type="PRINTS" id="PR00625">
    <property type="entry name" value="JDOMAIN"/>
</dbReference>
<dbReference type="InterPro" id="IPR001623">
    <property type="entry name" value="DnaJ_domain"/>
</dbReference>
<reference evidence="6" key="1">
    <citation type="submission" date="2013-04" db="EMBL/GenBank/DDBJ databases">
        <title>The Genome Sequence of Fonticula alba ATCC 38817.</title>
        <authorList>
            <consortium name="The Broad Institute Genomics Platform"/>
            <person name="Russ C."/>
            <person name="Cuomo C."/>
            <person name="Burger G."/>
            <person name="Gray M.W."/>
            <person name="Holland P.W.H."/>
            <person name="King N."/>
            <person name="Lang F.B.F."/>
            <person name="Roger A.J."/>
            <person name="Ruiz-Trillo I."/>
            <person name="Brown M."/>
            <person name="Walker B."/>
            <person name="Young S."/>
            <person name="Zeng Q."/>
            <person name="Gargeya S."/>
            <person name="Fitzgerald M."/>
            <person name="Haas B."/>
            <person name="Abouelleil A."/>
            <person name="Allen A.W."/>
            <person name="Alvarado L."/>
            <person name="Arachchi H.M."/>
            <person name="Berlin A.M."/>
            <person name="Chapman S.B."/>
            <person name="Gainer-Dewar J."/>
            <person name="Goldberg J."/>
            <person name="Griggs A."/>
            <person name="Gujja S."/>
            <person name="Hansen M."/>
            <person name="Howarth C."/>
            <person name="Imamovic A."/>
            <person name="Ireland A."/>
            <person name="Larimer J."/>
            <person name="McCowan C."/>
            <person name="Murphy C."/>
            <person name="Pearson M."/>
            <person name="Poon T.W."/>
            <person name="Priest M."/>
            <person name="Roberts A."/>
            <person name="Saif S."/>
            <person name="Shea T."/>
            <person name="Sisk P."/>
            <person name="Sykes S."/>
            <person name="Wortman J."/>
            <person name="Nusbaum C."/>
            <person name="Birren B."/>
        </authorList>
    </citation>
    <scope>NUCLEOTIDE SEQUENCE [LARGE SCALE GENOMIC DNA]</scope>
    <source>
        <strain evidence="6">ATCC 38817</strain>
    </source>
</reference>
<organism evidence="6">
    <name type="scientific">Fonticula alba</name>
    <name type="common">Slime mold</name>
    <dbReference type="NCBI Taxonomy" id="691883"/>
    <lineage>
        <taxon>Eukaryota</taxon>
        <taxon>Rotosphaerida</taxon>
        <taxon>Fonticulaceae</taxon>
        <taxon>Fonticula</taxon>
    </lineage>
</organism>
<dbReference type="SMART" id="SM00028">
    <property type="entry name" value="TPR"/>
    <property type="match status" value="7"/>
</dbReference>
<dbReference type="InterPro" id="IPR013105">
    <property type="entry name" value="TPR_2"/>
</dbReference>
<feature type="repeat" description="TPR" evidence="3">
    <location>
        <begin position="273"/>
        <end position="306"/>
    </location>
</feature>
<evidence type="ECO:0000313" key="7">
    <source>
        <dbReference type="Proteomes" id="UP000030693"/>
    </source>
</evidence>
<protein>
    <recommendedName>
        <fullName evidence="5">J domain-containing protein</fullName>
    </recommendedName>
</protein>
<feature type="domain" description="J" evidence="5">
    <location>
        <begin position="362"/>
        <end position="427"/>
    </location>
</feature>
<evidence type="ECO:0000256" key="1">
    <source>
        <dbReference type="ARBA" id="ARBA00022737"/>
    </source>
</evidence>
<dbReference type="OrthoDB" id="10250354at2759"/>
<dbReference type="Proteomes" id="UP000030693">
    <property type="component" value="Unassembled WGS sequence"/>
</dbReference>
<evidence type="ECO:0000256" key="4">
    <source>
        <dbReference type="SAM" id="MobiDB-lite"/>
    </source>
</evidence>
<dbReference type="PANTHER" id="PTHR45188">
    <property type="entry name" value="DNAJ PROTEIN P58IPK HOMOLOG"/>
    <property type="match status" value="1"/>
</dbReference>
<dbReference type="eggNOG" id="KOG0550">
    <property type="taxonomic scope" value="Eukaryota"/>
</dbReference>